<feature type="transmembrane region" description="Helical" evidence="7">
    <location>
        <begin position="117"/>
        <end position="138"/>
    </location>
</feature>
<feature type="domain" description="EamA" evidence="8">
    <location>
        <begin position="7"/>
        <end position="134"/>
    </location>
</feature>
<gene>
    <name evidence="9" type="ORF">ACFSTF_03075</name>
</gene>
<keyword evidence="5 7" id="KW-1133">Transmembrane helix</keyword>
<feature type="transmembrane region" description="Helical" evidence="7">
    <location>
        <begin position="248"/>
        <end position="264"/>
    </location>
</feature>
<evidence type="ECO:0000256" key="5">
    <source>
        <dbReference type="ARBA" id="ARBA00022989"/>
    </source>
</evidence>
<dbReference type="EMBL" id="JBHUMR010000007">
    <property type="protein sequence ID" value="MFD2616296.1"/>
    <property type="molecule type" value="Genomic_DNA"/>
</dbReference>
<feature type="domain" description="EamA" evidence="8">
    <location>
        <begin position="148"/>
        <end position="287"/>
    </location>
</feature>
<comment type="similarity">
    <text evidence="2">Belongs to the EamA transporter family.</text>
</comment>
<dbReference type="InterPro" id="IPR037185">
    <property type="entry name" value="EmrE-like"/>
</dbReference>
<evidence type="ECO:0000313" key="9">
    <source>
        <dbReference type="EMBL" id="MFD2616296.1"/>
    </source>
</evidence>
<keyword evidence="3" id="KW-1003">Cell membrane</keyword>
<feature type="transmembrane region" description="Helical" evidence="7">
    <location>
        <begin position="65"/>
        <end position="83"/>
    </location>
</feature>
<dbReference type="PANTHER" id="PTHR32322">
    <property type="entry name" value="INNER MEMBRANE TRANSPORTER"/>
    <property type="match status" value="1"/>
</dbReference>
<dbReference type="SUPFAM" id="SSF103481">
    <property type="entry name" value="Multidrug resistance efflux transporter EmrE"/>
    <property type="match status" value="2"/>
</dbReference>
<feature type="transmembrane region" description="Helical" evidence="7">
    <location>
        <begin position="89"/>
        <end position="110"/>
    </location>
</feature>
<reference evidence="10" key="1">
    <citation type="journal article" date="2019" name="Int. J. Syst. Evol. Microbiol.">
        <title>The Global Catalogue of Microorganisms (GCM) 10K type strain sequencing project: providing services to taxonomists for standard genome sequencing and annotation.</title>
        <authorList>
            <consortium name="The Broad Institute Genomics Platform"/>
            <consortium name="The Broad Institute Genome Sequencing Center for Infectious Disease"/>
            <person name="Wu L."/>
            <person name="Ma J."/>
        </authorList>
    </citation>
    <scope>NUCLEOTIDE SEQUENCE [LARGE SCALE GENOMIC DNA]</scope>
    <source>
        <strain evidence="10">TISTR 2241</strain>
    </source>
</reference>
<keyword evidence="4 7" id="KW-0812">Transmembrane</keyword>
<dbReference type="RefSeq" id="WP_141189732.1">
    <property type="nucleotide sequence ID" value="NZ_JBHUMR010000007.1"/>
</dbReference>
<evidence type="ECO:0000256" key="6">
    <source>
        <dbReference type="ARBA" id="ARBA00023136"/>
    </source>
</evidence>
<feature type="transmembrane region" description="Helical" evidence="7">
    <location>
        <begin position="213"/>
        <end position="236"/>
    </location>
</feature>
<dbReference type="InterPro" id="IPR000620">
    <property type="entry name" value="EamA_dom"/>
</dbReference>
<feature type="transmembrane region" description="Helical" evidence="7">
    <location>
        <begin position="7"/>
        <end position="24"/>
    </location>
</feature>
<evidence type="ECO:0000256" key="3">
    <source>
        <dbReference type="ARBA" id="ARBA00022475"/>
    </source>
</evidence>
<dbReference type="PANTHER" id="PTHR32322:SF18">
    <property type="entry name" value="S-ADENOSYLMETHIONINE_S-ADENOSYLHOMOCYSTEINE TRANSPORTER"/>
    <property type="match status" value="1"/>
</dbReference>
<name>A0ABW5PMH7_9BACI</name>
<keyword evidence="6 7" id="KW-0472">Membrane</keyword>
<dbReference type="InterPro" id="IPR050638">
    <property type="entry name" value="AA-Vitamin_Transporters"/>
</dbReference>
<feature type="transmembrane region" description="Helical" evidence="7">
    <location>
        <begin position="144"/>
        <end position="167"/>
    </location>
</feature>
<evidence type="ECO:0000259" key="8">
    <source>
        <dbReference type="Pfam" id="PF00892"/>
    </source>
</evidence>
<protein>
    <submittedName>
        <fullName evidence="9">DMT family transporter</fullName>
    </submittedName>
</protein>
<feature type="transmembrane region" description="Helical" evidence="7">
    <location>
        <begin position="270"/>
        <end position="291"/>
    </location>
</feature>
<dbReference type="Proteomes" id="UP001597458">
    <property type="component" value="Unassembled WGS sequence"/>
</dbReference>
<comment type="caution">
    <text evidence="9">The sequence shown here is derived from an EMBL/GenBank/DDBJ whole genome shotgun (WGS) entry which is preliminary data.</text>
</comment>
<proteinExistence type="inferred from homology"/>
<keyword evidence="10" id="KW-1185">Reference proteome</keyword>
<organism evidence="9 10">
    <name type="scientific">Terrilactibacillus laevilacticus</name>
    <dbReference type="NCBI Taxonomy" id="1380157"/>
    <lineage>
        <taxon>Bacteria</taxon>
        <taxon>Bacillati</taxon>
        <taxon>Bacillota</taxon>
        <taxon>Bacilli</taxon>
        <taxon>Bacillales</taxon>
        <taxon>Bacillaceae</taxon>
        <taxon>Terrilactibacillus</taxon>
    </lineage>
</organism>
<comment type="subcellular location">
    <subcellularLocation>
        <location evidence="1">Cell membrane</location>
        <topology evidence="1">Multi-pass membrane protein</topology>
    </subcellularLocation>
</comment>
<evidence type="ECO:0000256" key="7">
    <source>
        <dbReference type="SAM" id="Phobius"/>
    </source>
</evidence>
<sequence>MVIINYTIMCMIFGTTFLAIKIGVDSGAPPFFSAGVRFFVAGFMILLWMKSKKQVSFSLLLKKEMFLTGMGLTFSVFAASYWAEQYVASGIVAVLSAMAPILIILVQTMILKETVSVLSKIGCGTAFVGVLVLLWPNISSNASVYWFMGCIAVLISQIFFASATLYSKKVMKVLEGTSSVAMNGAQMMHGSFMLLILSFLTEDHQFLLFQHSHAVMALLYLIILGSMIAHSLYYWLVMNTNPLFPSTWLYISPFLALFVGAMIYREQVSWISIVGGGIIICGVALANFKIIKQLIMKPKLERA</sequence>
<evidence type="ECO:0000256" key="1">
    <source>
        <dbReference type="ARBA" id="ARBA00004651"/>
    </source>
</evidence>
<evidence type="ECO:0000313" key="10">
    <source>
        <dbReference type="Proteomes" id="UP001597458"/>
    </source>
</evidence>
<dbReference type="Pfam" id="PF00892">
    <property type="entry name" value="EamA"/>
    <property type="match status" value="2"/>
</dbReference>
<feature type="transmembrane region" description="Helical" evidence="7">
    <location>
        <begin position="30"/>
        <end position="49"/>
    </location>
</feature>
<feature type="transmembrane region" description="Helical" evidence="7">
    <location>
        <begin position="179"/>
        <end position="201"/>
    </location>
</feature>
<evidence type="ECO:0000256" key="2">
    <source>
        <dbReference type="ARBA" id="ARBA00007362"/>
    </source>
</evidence>
<accession>A0ABW5PMH7</accession>
<evidence type="ECO:0000256" key="4">
    <source>
        <dbReference type="ARBA" id="ARBA00022692"/>
    </source>
</evidence>